<feature type="compositionally biased region" description="Polar residues" evidence="2">
    <location>
        <begin position="145"/>
        <end position="163"/>
    </location>
</feature>
<dbReference type="EMBL" id="AP018230">
    <property type="protein sequence ID" value="BAY87932.1"/>
    <property type="molecule type" value="Genomic_DNA"/>
</dbReference>
<evidence type="ECO:0000313" key="4">
    <source>
        <dbReference type="Proteomes" id="UP000218418"/>
    </source>
</evidence>
<feature type="region of interest" description="Disordered" evidence="2">
    <location>
        <begin position="145"/>
        <end position="167"/>
    </location>
</feature>
<dbReference type="AlphaFoldDB" id="A0A1Z4M374"/>
<protein>
    <submittedName>
        <fullName evidence="3">Uncharacterized protein</fullName>
    </submittedName>
</protein>
<geneLocation type="plasmid" evidence="4">
    <name>Plasmid3 dna</name>
</geneLocation>
<evidence type="ECO:0000256" key="2">
    <source>
        <dbReference type="SAM" id="MobiDB-lite"/>
    </source>
</evidence>
<sequence length="227" mass="26255">MESVTVNIFNKRKLATPLRYRLTIQGVFKRIDMTQFERESMNFRLPKPLAQALRKAASPQPGKTATDIVIRALTKELGTIQGMDECTEVRLQKLEEELQQLRSSIQERDNTPTDSTEEKLEALNNRVARIEGALTAVQNNNFGASNNYRRYKNSGNPYNQTGRPPQIQPLDEQTLALRLNVKIPELKEKQQTLSASEFEEWSKNRDRLKYSWRFNEKSGLYHPKKSN</sequence>
<keyword evidence="3" id="KW-0614">Plasmid</keyword>
<dbReference type="Proteomes" id="UP000218418">
    <property type="component" value="Plasmid plasmid3"/>
</dbReference>
<evidence type="ECO:0000313" key="3">
    <source>
        <dbReference type="EMBL" id="BAY87932.1"/>
    </source>
</evidence>
<keyword evidence="1" id="KW-0175">Coiled coil</keyword>
<accession>A0A1Z4M374</accession>
<gene>
    <name evidence="3" type="ORF">NIES267_74560</name>
</gene>
<reference evidence="3 4" key="1">
    <citation type="submission" date="2017-06" db="EMBL/GenBank/DDBJ databases">
        <title>Genome sequencing of cyanobaciteial culture collection at National Institute for Environmental Studies (NIES).</title>
        <authorList>
            <person name="Hirose Y."/>
            <person name="Shimura Y."/>
            <person name="Fujisawa T."/>
            <person name="Nakamura Y."/>
            <person name="Kawachi M."/>
        </authorList>
    </citation>
    <scope>NUCLEOTIDE SEQUENCE [LARGE SCALE GENOMIC DNA]</scope>
    <source>
        <strain evidence="3 4">NIES-267</strain>
        <plasmid evidence="4">Plasmid3 dna</plasmid>
    </source>
</reference>
<name>A0A1Z4M374_9CYAN</name>
<proteinExistence type="predicted"/>
<organism evidence="3 4">
    <name type="scientific">Calothrix parasitica NIES-267</name>
    <dbReference type="NCBI Taxonomy" id="1973488"/>
    <lineage>
        <taxon>Bacteria</taxon>
        <taxon>Bacillati</taxon>
        <taxon>Cyanobacteriota</taxon>
        <taxon>Cyanophyceae</taxon>
        <taxon>Nostocales</taxon>
        <taxon>Calotrichaceae</taxon>
        <taxon>Calothrix</taxon>
    </lineage>
</organism>
<feature type="coiled-coil region" evidence="1">
    <location>
        <begin position="84"/>
        <end position="140"/>
    </location>
</feature>
<evidence type="ECO:0000256" key="1">
    <source>
        <dbReference type="SAM" id="Coils"/>
    </source>
</evidence>
<keyword evidence="4" id="KW-1185">Reference proteome</keyword>